<keyword evidence="3" id="KW-1185">Reference proteome</keyword>
<dbReference type="Proteomes" id="UP000290106">
    <property type="component" value="Unassembled WGS sequence"/>
</dbReference>
<dbReference type="GO" id="GO:0032259">
    <property type="term" value="P:methylation"/>
    <property type="evidence" value="ECO:0007669"/>
    <property type="project" value="UniProtKB-KW"/>
</dbReference>
<keyword evidence="2" id="KW-0808">Transferase</keyword>
<evidence type="ECO:0000259" key="1">
    <source>
        <dbReference type="Pfam" id="PF13649"/>
    </source>
</evidence>
<accession>A0A4V1NRU5</accession>
<keyword evidence="2" id="KW-0489">Methyltransferase</keyword>
<dbReference type="InterPro" id="IPR029063">
    <property type="entry name" value="SAM-dependent_MTases_sf"/>
</dbReference>
<dbReference type="Gene3D" id="3.40.50.150">
    <property type="entry name" value="Vaccinia Virus protein VP39"/>
    <property type="match status" value="1"/>
</dbReference>
<dbReference type="CDD" id="cd02440">
    <property type="entry name" value="AdoMet_MTases"/>
    <property type="match status" value="1"/>
</dbReference>
<dbReference type="InterPro" id="IPR041698">
    <property type="entry name" value="Methyltransf_25"/>
</dbReference>
<proteinExistence type="predicted"/>
<dbReference type="RefSeq" id="WP_129257503.1">
    <property type="nucleotide sequence ID" value="NZ_SDKC01000001.1"/>
</dbReference>
<evidence type="ECO:0000313" key="3">
    <source>
        <dbReference type="Proteomes" id="UP000290106"/>
    </source>
</evidence>
<comment type="caution">
    <text evidence="2">The sequence shown here is derived from an EMBL/GenBank/DDBJ whole genome shotgun (WGS) entry which is preliminary data.</text>
</comment>
<sequence>MREDKTEQRWDKLLHIRTSGRDDSHSDQHRYPYEPTPYTVLERLADSGYIRKNNLLLDYGCGKGRVDFFLSWQTRCQSVGIEYDERIYESAQKNKETAVSSGRVSFEKVDATEFVVPDQADRMYFFNPFSVEILQHVIARILESYYRNMRPIQLFFYYPSDDYIACLMSVEELQFSDEIDCKDLFPGENPRERIVVFELGEIAG</sequence>
<dbReference type="SUPFAM" id="SSF53335">
    <property type="entry name" value="S-adenosyl-L-methionine-dependent methyltransferases"/>
    <property type="match status" value="1"/>
</dbReference>
<gene>
    <name evidence="2" type="ORF">ETP43_06895</name>
</gene>
<reference evidence="2 3" key="1">
    <citation type="submission" date="2019-01" db="EMBL/GenBank/DDBJ databases">
        <title>Blautia sp. nov. KGMB01111 isolated human feces.</title>
        <authorList>
            <person name="Park J.-E."/>
            <person name="Kim J.-S."/>
            <person name="Park S.-H."/>
        </authorList>
    </citation>
    <scope>NUCLEOTIDE SEQUENCE [LARGE SCALE GENOMIC DNA]</scope>
    <source>
        <strain evidence="2 3">KGMB01111</strain>
    </source>
</reference>
<dbReference type="EMBL" id="SDKC01000001">
    <property type="protein sequence ID" value="RXS74975.1"/>
    <property type="molecule type" value="Genomic_DNA"/>
</dbReference>
<dbReference type="GO" id="GO:0008168">
    <property type="term" value="F:methyltransferase activity"/>
    <property type="evidence" value="ECO:0007669"/>
    <property type="project" value="UniProtKB-KW"/>
</dbReference>
<organism evidence="2 3">
    <name type="scientific">Blautia faecicola</name>
    <dbReference type="NCBI Taxonomy" id="2509240"/>
    <lineage>
        <taxon>Bacteria</taxon>
        <taxon>Bacillati</taxon>
        <taxon>Bacillota</taxon>
        <taxon>Clostridia</taxon>
        <taxon>Lachnospirales</taxon>
        <taxon>Lachnospiraceae</taxon>
        <taxon>Blautia</taxon>
    </lineage>
</organism>
<dbReference type="AlphaFoldDB" id="A0A4V1NRU5"/>
<feature type="domain" description="Methyltransferase" evidence="1">
    <location>
        <begin position="57"/>
        <end position="151"/>
    </location>
</feature>
<name>A0A4V1NRU5_9FIRM</name>
<dbReference type="Pfam" id="PF13649">
    <property type="entry name" value="Methyltransf_25"/>
    <property type="match status" value="1"/>
</dbReference>
<dbReference type="OrthoDB" id="9780095at2"/>
<evidence type="ECO:0000313" key="2">
    <source>
        <dbReference type="EMBL" id="RXS74975.1"/>
    </source>
</evidence>
<protein>
    <submittedName>
        <fullName evidence="2">Class I SAM-dependent methyltransferase</fullName>
    </submittedName>
</protein>